<comment type="similarity">
    <text evidence="1">Belongs to the LysR transcriptional regulatory family.</text>
</comment>
<keyword evidence="4" id="KW-0804">Transcription</keyword>
<dbReference type="PANTHER" id="PTHR30346">
    <property type="entry name" value="TRANSCRIPTIONAL DUAL REGULATOR HCAR-RELATED"/>
    <property type="match status" value="1"/>
</dbReference>
<dbReference type="SUPFAM" id="SSF46785">
    <property type="entry name" value="Winged helix' DNA-binding domain"/>
    <property type="match status" value="1"/>
</dbReference>
<keyword evidence="2" id="KW-0805">Transcription regulation</keyword>
<dbReference type="InterPro" id="IPR000847">
    <property type="entry name" value="LysR_HTH_N"/>
</dbReference>
<dbReference type="GO" id="GO:0003700">
    <property type="term" value="F:DNA-binding transcription factor activity"/>
    <property type="evidence" value="ECO:0007669"/>
    <property type="project" value="InterPro"/>
</dbReference>
<dbReference type="CDD" id="cd08414">
    <property type="entry name" value="PBP2_LTTR_aromatics_like"/>
    <property type="match status" value="1"/>
</dbReference>
<keyword evidence="3" id="KW-0238">DNA-binding</keyword>
<reference evidence="7" key="1">
    <citation type="submission" date="2016-03" db="EMBL/GenBank/DDBJ databases">
        <title>Complete genome sequence of the type strain Actinoalloteichus hymeniacidonis DSM 45092.</title>
        <authorList>
            <person name="Schaffert L."/>
            <person name="Albersmeier A."/>
            <person name="Winkler A."/>
            <person name="Kalinowski J."/>
            <person name="Zotchev S."/>
            <person name="Ruckert C."/>
        </authorList>
    </citation>
    <scope>NUCLEOTIDE SEQUENCE [LARGE SCALE GENOMIC DNA]</scope>
    <source>
        <strain evidence="7">HPA177(T) (DSM 45092(T))</strain>
    </source>
</reference>
<gene>
    <name evidence="6" type="ORF">TL08_26630</name>
</gene>
<dbReference type="FunFam" id="1.10.10.10:FF:000001">
    <property type="entry name" value="LysR family transcriptional regulator"/>
    <property type="match status" value="1"/>
</dbReference>
<proteinExistence type="inferred from homology"/>
<dbReference type="GO" id="GO:0003677">
    <property type="term" value="F:DNA binding"/>
    <property type="evidence" value="ECO:0007669"/>
    <property type="project" value="UniProtKB-KW"/>
</dbReference>
<dbReference type="PROSITE" id="PS50931">
    <property type="entry name" value="HTH_LYSR"/>
    <property type="match status" value="1"/>
</dbReference>
<sequence>MVRHLREFLVVAEELHFGRAAESLGVAQPVLSRRIRRLEDEFGTELFRRGSRGVELTEAGRLLTEDAPALLTGFDRTRRLINRIGSGSRRPIVVGVPAELPARTIGALLRACARRLPELTVEPVLAGATPQTALLDDGALDVALLTGPIDDPQLHSGVPLDQEWGAVLPSAADAAAGLDPIELRHLSGSGLIVSSNPASFGWHERILADCAAEGFAPAVVHRAETPQLAIGMVLAGRGVTFLPAAVVEREPRVIWRPLRDRPLLCRWAVGWPRRRSHPDAHLVAELLTDVVRDHLTAERPRQSARPDRLRPWTAVYGTAATLRGLPDSGGLGVLI</sequence>
<dbReference type="Pfam" id="PF03466">
    <property type="entry name" value="LysR_substrate"/>
    <property type="match status" value="1"/>
</dbReference>
<evidence type="ECO:0000313" key="7">
    <source>
        <dbReference type="Proteomes" id="UP000095210"/>
    </source>
</evidence>
<dbReference type="Proteomes" id="UP000095210">
    <property type="component" value="Chromosome"/>
</dbReference>
<accession>A0AAC9HUY9</accession>
<evidence type="ECO:0000256" key="4">
    <source>
        <dbReference type="ARBA" id="ARBA00023163"/>
    </source>
</evidence>
<name>A0AAC9HUY9_9PSEU</name>
<dbReference type="GO" id="GO:0032993">
    <property type="term" value="C:protein-DNA complex"/>
    <property type="evidence" value="ECO:0007669"/>
    <property type="project" value="TreeGrafter"/>
</dbReference>
<evidence type="ECO:0000256" key="1">
    <source>
        <dbReference type="ARBA" id="ARBA00009437"/>
    </source>
</evidence>
<dbReference type="RefSeq" id="WP_236751048.1">
    <property type="nucleotide sequence ID" value="NZ_CP014859.1"/>
</dbReference>
<feature type="domain" description="HTH lysR-type" evidence="5">
    <location>
        <begin position="1"/>
        <end position="57"/>
    </location>
</feature>
<dbReference type="PANTHER" id="PTHR30346:SF0">
    <property type="entry name" value="HCA OPERON TRANSCRIPTIONAL ACTIVATOR HCAR"/>
    <property type="match status" value="1"/>
</dbReference>
<dbReference type="Gene3D" id="3.40.190.10">
    <property type="entry name" value="Periplasmic binding protein-like II"/>
    <property type="match status" value="2"/>
</dbReference>
<dbReference type="PRINTS" id="PR00039">
    <property type="entry name" value="HTHLYSR"/>
</dbReference>
<evidence type="ECO:0000256" key="3">
    <source>
        <dbReference type="ARBA" id="ARBA00023125"/>
    </source>
</evidence>
<dbReference type="SUPFAM" id="SSF53850">
    <property type="entry name" value="Periplasmic binding protein-like II"/>
    <property type="match status" value="1"/>
</dbReference>
<organism evidence="6 7">
    <name type="scientific">Actinoalloteichus hymeniacidonis</name>
    <dbReference type="NCBI Taxonomy" id="340345"/>
    <lineage>
        <taxon>Bacteria</taxon>
        <taxon>Bacillati</taxon>
        <taxon>Actinomycetota</taxon>
        <taxon>Actinomycetes</taxon>
        <taxon>Pseudonocardiales</taxon>
        <taxon>Pseudonocardiaceae</taxon>
        <taxon>Actinoalloteichus</taxon>
    </lineage>
</organism>
<dbReference type="InterPro" id="IPR036388">
    <property type="entry name" value="WH-like_DNA-bd_sf"/>
</dbReference>
<dbReference type="Pfam" id="PF00126">
    <property type="entry name" value="HTH_1"/>
    <property type="match status" value="1"/>
</dbReference>
<evidence type="ECO:0000256" key="2">
    <source>
        <dbReference type="ARBA" id="ARBA00023015"/>
    </source>
</evidence>
<dbReference type="KEGG" id="ahm:TL08_26630"/>
<evidence type="ECO:0000259" key="5">
    <source>
        <dbReference type="PROSITE" id="PS50931"/>
    </source>
</evidence>
<protein>
    <submittedName>
        <fullName evidence="6">Transcriptional regulator</fullName>
    </submittedName>
</protein>
<dbReference type="AlphaFoldDB" id="A0AAC9HUY9"/>
<keyword evidence="7" id="KW-1185">Reference proteome</keyword>
<dbReference type="EMBL" id="CP014859">
    <property type="protein sequence ID" value="AOS66094.1"/>
    <property type="molecule type" value="Genomic_DNA"/>
</dbReference>
<dbReference type="Gene3D" id="1.10.10.10">
    <property type="entry name" value="Winged helix-like DNA-binding domain superfamily/Winged helix DNA-binding domain"/>
    <property type="match status" value="1"/>
</dbReference>
<dbReference type="InterPro" id="IPR036390">
    <property type="entry name" value="WH_DNA-bd_sf"/>
</dbReference>
<dbReference type="InterPro" id="IPR005119">
    <property type="entry name" value="LysR_subst-bd"/>
</dbReference>
<evidence type="ECO:0000313" key="6">
    <source>
        <dbReference type="EMBL" id="AOS66094.1"/>
    </source>
</evidence>